<proteinExistence type="predicted"/>
<protein>
    <submittedName>
        <fullName evidence="1">Uncharacterized protein</fullName>
    </submittedName>
</protein>
<evidence type="ECO:0000313" key="2">
    <source>
        <dbReference type="Proteomes" id="UP000014071"/>
    </source>
</evidence>
<name>R9PMI1_PSEHS</name>
<evidence type="ECO:0000313" key="1">
    <source>
        <dbReference type="EMBL" id="GAC99305.1"/>
    </source>
</evidence>
<keyword evidence="2" id="KW-1185">Reference proteome</keyword>
<dbReference type="GeneID" id="24112171"/>
<accession>R9PMI1</accession>
<dbReference type="HOGENOM" id="CLU_2672148_0_0_1"/>
<dbReference type="RefSeq" id="XP_012192892.1">
    <property type="nucleotide sequence ID" value="XM_012337502.1"/>
</dbReference>
<dbReference type="AlphaFoldDB" id="R9PMI1"/>
<dbReference type="EMBL" id="DF238831">
    <property type="protein sequence ID" value="GAC99305.1"/>
    <property type="molecule type" value="Genomic_DNA"/>
</dbReference>
<gene>
    <name evidence="1" type="ORF">PHSY_006906</name>
</gene>
<sequence length="75" mass="8799">MSTEVFFEEEHDVERDVKILRCRTVLQDQTSAIRVDSHRLTEQQHINTRSQCPIRYAIAVPVTIQADEDDIWLVC</sequence>
<organism evidence="1 2">
    <name type="scientific">Pseudozyma hubeiensis (strain SY62)</name>
    <name type="common">Yeast</name>
    <dbReference type="NCBI Taxonomy" id="1305764"/>
    <lineage>
        <taxon>Eukaryota</taxon>
        <taxon>Fungi</taxon>
        <taxon>Dikarya</taxon>
        <taxon>Basidiomycota</taxon>
        <taxon>Ustilaginomycotina</taxon>
        <taxon>Ustilaginomycetes</taxon>
        <taxon>Ustilaginales</taxon>
        <taxon>Ustilaginaceae</taxon>
        <taxon>Pseudozyma</taxon>
    </lineage>
</organism>
<dbReference type="Proteomes" id="UP000014071">
    <property type="component" value="Unassembled WGS sequence"/>
</dbReference>
<reference evidence="2" key="1">
    <citation type="journal article" date="2013" name="Genome Announc.">
        <title>Draft genome sequence of the basidiomycetous yeast-like fungus Pseudozyma hubeiensis SY62, which produces an abundant amount of the biosurfactant mannosylerythritol lipids.</title>
        <authorList>
            <person name="Konishi M."/>
            <person name="Hatada Y."/>
            <person name="Horiuchi J."/>
        </authorList>
    </citation>
    <scope>NUCLEOTIDE SEQUENCE [LARGE SCALE GENOMIC DNA]</scope>
    <source>
        <strain evidence="2">SY62</strain>
    </source>
</reference>